<sequence length="415" mass="47724">MMRGFSAAFTLLIIGWASVAEAGDACAMLHIPYCNCTEYHIKINNETRGFNASEKSRAIAPTTDPKSRDPYQQTIVQCNLEHIDRMSLDRITTSLYRKLVDKLSVKNIPFEKEQTLARLPNMWLKDVRVKQFEISDSVLSGDFIWNGNPFTGQEHTLMWFSAVRCSLTGALTYDSLGTMNIKGLENLPRLEGIDLSQNHLVTIQKSAFSHIHRKLKTIVLSRNVIQEVLPGSFHGLKTLQHIDLSHNMLENISRDVFNSEPKFLRRINLSWNRMQSLPTNIFSSMPALKVVDVSFNYLYSLPEEPWKSIWSQLQFIDITNNFIECDCNLLWLVSGSNVSEIVTPRRRIKGQCSRSLPSLFVQHFDLDSLTMDNLDCDADDEEVEDYDYLDRIVVKNRKKTERPYYFTTPRGGRLL</sequence>
<dbReference type="SUPFAM" id="SSF52058">
    <property type="entry name" value="L domain-like"/>
    <property type="match status" value="1"/>
</dbReference>
<evidence type="ECO:0000256" key="2">
    <source>
        <dbReference type="ARBA" id="ARBA00022737"/>
    </source>
</evidence>
<evidence type="ECO:0000313" key="5">
    <source>
        <dbReference type="Proteomes" id="UP000887013"/>
    </source>
</evidence>
<dbReference type="Gene3D" id="3.80.10.10">
    <property type="entry name" value="Ribonuclease Inhibitor"/>
    <property type="match status" value="1"/>
</dbReference>
<evidence type="ECO:0000256" key="1">
    <source>
        <dbReference type="ARBA" id="ARBA00022614"/>
    </source>
</evidence>
<dbReference type="AlphaFoldDB" id="A0A8X6TMZ6"/>
<keyword evidence="2" id="KW-0677">Repeat</keyword>
<dbReference type="InterPro" id="IPR032675">
    <property type="entry name" value="LRR_dom_sf"/>
</dbReference>
<comment type="caution">
    <text evidence="4">The sequence shown here is derived from an EMBL/GenBank/DDBJ whole genome shotgun (WGS) entry which is preliminary data.</text>
</comment>
<dbReference type="OrthoDB" id="676979at2759"/>
<organism evidence="4 5">
    <name type="scientific">Nephila pilipes</name>
    <name type="common">Giant wood spider</name>
    <name type="synonym">Nephila maculata</name>
    <dbReference type="NCBI Taxonomy" id="299642"/>
    <lineage>
        <taxon>Eukaryota</taxon>
        <taxon>Metazoa</taxon>
        <taxon>Ecdysozoa</taxon>
        <taxon>Arthropoda</taxon>
        <taxon>Chelicerata</taxon>
        <taxon>Arachnida</taxon>
        <taxon>Araneae</taxon>
        <taxon>Araneomorphae</taxon>
        <taxon>Entelegynae</taxon>
        <taxon>Araneoidea</taxon>
        <taxon>Nephilidae</taxon>
        <taxon>Nephila</taxon>
    </lineage>
</organism>
<dbReference type="SMART" id="SM00369">
    <property type="entry name" value="LRR_TYP"/>
    <property type="match status" value="5"/>
</dbReference>
<dbReference type="InterPro" id="IPR003591">
    <property type="entry name" value="Leu-rich_rpt_typical-subtyp"/>
</dbReference>
<dbReference type="InterPro" id="IPR001611">
    <property type="entry name" value="Leu-rich_rpt"/>
</dbReference>
<keyword evidence="3" id="KW-0732">Signal</keyword>
<evidence type="ECO:0000313" key="4">
    <source>
        <dbReference type="EMBL" id="GFT36860.1"/>
    </source>
</evidence>
<feature type="signal peptide" evidence="3">
    <location>
        <begin position="1"/>
        <end position="22"/>
    </location>
</feature>
<gene>
    <name evidence="4" type="primary">AVEN_151468_1</name>
    <name evidence="4" type="ORF">NPIL_91292</name>
</gene>
<feature type="chain" id="PRO_5036456661" evidence="3">
    <location>
        <begin position="23"/>
        <end position="415"/>
    </location>
</feature>
<dbReference type="PANTHER" id="PTHR45617:SF165">
    <property type="entry name" value="COMMON DPR-INTERACTING PROTEIN-RELATED"/>
    <property type="match status" value="1"/>
</dbReference>
<proteinExistence type="predicted"/>
<name>A0A8X6TMZ6_NEPPI</name>
<dbReference type="PROSITE" id="PS51450">
    <property type="entry name" value="LRR"/>
    <property type="match status" value="1"/>
</dbReference>
<keyword evidence="1" id="KW-0433">Leucine-rich repeat</keyword>
<protein>
    <submittedName>
        <fullName evidence="4">Uncharacterized protein</fullName>
    </submittedName>
</protein>
<dbReference type="PANTHER" id="PTHR45617">
    <property type="entry name" value="LEUCINE RICH REPEAT FAMILY PROTEIN"/>
    <property type="match status" value="1"/>
</dbReference>
<keyword evidence="5" id="KW-1185">Reference proteome</keyword>
<evidence type="ECO:0000256" key="3">
    <source>
        <dbReference type="SAM" id="SignalP"/>
    </source>
</evidence>
<accession>A0A8X6TMZ6</accession>
<dbReference type="Pfam" id="PF13855">
    <property type="entry name" value="LRR_8"/>
    <property type="match status" value="1"/>
</dbReference>
<reference evidence="4" key="1">
    <citation type="submission" date="2020-08" db="EMBL/GenBank/DDBJ databases">
        <title>Multicomponent nature underlies the extraordinary mechanical properties of spider dragline silk.</title>
        <authorList>
            <person name="Kono N."/>
            <person name="Nakamura H."/>
            <person name="Mori M."/>
            <person name="Yoshida Y."/>
            <person name="Ohtoshi R."/>
            <person name="Malay A.D."/>
            <person name="Moran D.A.P."/>
            <person name="Tomita M."/>
            <person name="Numata K."/>
            <person name="Arakawa K."/>
        </authorList>
    </citation>
    <scope>NUCLEOTIDE SEQUENCE</scope>
</reference>
<dbReference type="Proteomes" id="UP000887013">
    <property type="component" value="Unassembled WGS sequence"/>
</dbReference>
<dbReference type="EMBL" id="BMAW01014000">
    <property type="protein sequence ID" value="GFT36860.1"/>
    <property type="molecule type" value="Genomic_DNA"/>
</dbReference>